<reference evidence="15" key="1">
    <citation type="journal article" date="2014" name="PLoS ONE">
        <title>The genome and linkage map of the northern pike (Esox lucius): conserved synteny revealed between the salmonid sister group and the Neoteleostei.</title>
        <authorList>
            <person name="Rondeau E.B."/>
            <person name="Minkley D.R."/>
            <person name="Leong J.S."/>
            <person name="Messmer A.M."/>
            <person name="Jantzen J.R."/>
            <person name="von Schalburg K.R."/>
            <person name="Lemon C."/>
            <person name="Bird N.H."/>
            <person name="Koop B.F."/>
        </authorList>
    </citation>
    <scope>NUCLEOTIDE SEQUENCE</scope>
</reference>
<evidence type="ECO:0000259" key="12">
    <source>
        <dbReference type="PROSITE" id="PS50018"/>
    </source>
</evidence>
<feature type="compositionally biased region" description="Low complexity" evidence="11">
    <location>
        <begin position="867"/>
        <end position="876"/>
    </location>
</feature>
<dbReference type="Proteomes" id="UP000265140">
    <property type="component" value="Chromosome 13"/>
</dbReference>
<gene>
    <name evidence="14" type="primary">GAPVD1</name>
</gene>
<dbReference type="Pfam" id="PF18151">
    <property type="entry name" value="DUF5601"/>
    <property type="match status" value="1"/>
</dbReference>
<dbReference type="Pfam" id="PF02204">
    <property type="entry name" value="VPS9"/>
    <property type="match status" value="1"/>
</dbReference>
<dbReference type="InterPro" id="IPR003123">
    <property type="entry name" value="VPS9"/>
</dbReference>
<dbReference type="GO" id="GO:0016020">
    <property type="term" value="C:membrane"/>
    <property type="evidence" value="ECO:0007669"/>
    <property type="project" value="UniProtKB-SubCell"/>
</dbReference>
<comment type="subcellular location">
    <subcellularLocation>
        <location evidence="2">Endosome</location>
    </subcellularLocation>
    <subcellularLocation>
        <location evidence="1">Membrane</location>
        <topology evidence="1">Peripheral membrane protein</topology>
    </subcellularLocation>
</comment>
<evidence type="ECO:0000256" key="4">
    <source>
        <dbReference type="ARBA" id="ARBA00022468"/>
    </source>
</evidence>
<name>A0A6Q2WWB6_ESOLU</name>
<evidence type="ECO:0000256" key="11">
    <source>
        <dbReference type="SAM" id="MobiDB-lite"/>
    </source>
</evidence>
<evidence type="ECO:0000256" key="9">
    <source>
        <dbReference type="ARBA" id="ARBA00023136"/>
    </source>
</evidence>
<dbReference type="PANTHER" id="PTHR23101:SF25">
    <property type="entry name" value="GTPASE-ACTIVATING PROTEIN AND VPS9 DOMAIN-CONTAINING PROTEIN 1"/>
    <property type="match status" value="1"/>
</dbReference>
<dbReference type="FunFam" id="1.10.506.10:FF:000009">
    <property type="entry name" value="GTPase-activating protein and VPS9 domain-containing protein 1 isoform X1"/>
    <property type="match status" value="1"/>
</dbReference>
<feature type="compositionally biased region" description="Polar residues" evidence="11">
    <location>
        <begin position="448"/>
        <end position="488"/>
    </location>
</feature>
<keyword evidence="8" id="KW-0967">Endosome</keyword>
<dbReference type="GO" id="GO:0006897">
    <property type="term" value="P:endocytosis"/>
    <property type="evidence" value="ECO:0007669"/>
    <property type="project" value="UniProtKB-KW"/>
</dbReference>
<dbReference type="SUPFAM" id="SSF48350">
    <property type="entry name" value="GTPase activation domain, GAP"/>
    <property type="match status" value="1"/>
</dbReference>
<evidence type="ECO:0000256" key="1">
    <source>
        <dbReference type="ARBA" id="ARBA00004170"/>
    </source>
</evidence>
<evidence type="ECO:0000259" key="13">
    <source>
        <dbReference type="PROSITE" id="PS51205"/>
    </source>
</evidence>
<dbReference type="PROSITE" id="PS50018">
    <property type="entry name" value="RAS_GTPASE_ACTIV_2"/>
    <property type="match status" value="1"/>
</dbReference>
<dbReference type="GO" id="GO:0051049">
    <property type="term" value="P:regulation of transport"/>
    <property type="evidence" value="ECO:0007669"/>
    <property type="project" value="UniProtKB-ARBA"/>
</dbReference>
<dbReference type="GO" id="GO:0005768">
    <property type="term" value="C:endosome"/>
    <property type="evidence" value="ECO:0007669"/>
    <property type="project" value="UniProtKB-SubCell"/>
</dbReference>
<evidence type="ECO:0000256" key="7">
    <source>
        <dbReference type="ARBA" id="ARBA00022658"/>
    </source>
</evidence>
<dbReference type="InterPro" id="IPR041545">
    <property type="entry name" value="DUF5601"/>
</dbReference>
<dbReference type="PROSITE" id="PS51205">
    <property type="entry name" value="VPS9"/>
    <property type="match status" value="1"/>
</dbReference>
<feature type="region of interest" description="Disordered" evidence="11">
    <location>
        <begin position="448"/>
        <end position="496"/>
    </location>
</feature>
<feature type="compositionally biased region" description="Polar residues" evidence="11">
    <location>
        <begin position="997"/>
        <end position="1011"/>
    </location>
</feature>
<feature type="compositionally biased region" description="Basic and acidic residues" evidence="11">
    <location>
        <begin position="877"/>
        <end position="898"/>
    </location>
</feature>
<dbReference type="InterPro" id="IPR045046">
    <property type="entry name" value="Vps9-like"/>
</dbReference>
<dbReference type="Bgee" id="ENSELUG00000019265">
    <property type="expression patterns" value="Expressed in pharyngeal gill and 15 other cell types or tissues"/>
</dbReference>
<feature type="region of interest" description="Disordered" evidence="11">
    <location>
        <begin position="566"/>
        <end position="596"/>
    </location>
</feature>
<evidence type="ECO:0000256" key="10">
    <source>
        <dbReference type="ARBA" id="ARBA00074146"/>
    </source>
</evidence>
<dbReference type="Gene3D" id="1.10.506.10">
    <property type="entry name" value="GTPase Activation - p120gap, domain 1"/>
    <property type="match status" value="1"/>
</dbReference>
<dbReference type="GO" id="GO:0005096">
    <property type="term" value="F:GTPase activator activity"/>
    <property type="evidence" value="ECO:0007669"/>
    <property type="project" value="UniProtKB-KW"/>
</dbReference>
<feature type="region of interest" description="Disordered" evidence="11">
    <location>
        <begin position="670"/>
        <end position="772"/>
    </location>
</feature>
<keyword evidence="9" id="KW-0472">Membrane</keyword>
<keyword evidence="15" id="KW-1185">Reference proteome</keyword>
<dbReference type="Ensembl" id="ENSELUT00000074462.2">
    <property type="protein sequence ID" value="ENSELUP00000045465.2"/>
    <property type="gene ID" value="ENSELUG00000019265.3"/>
</dbReference>
<dbReference type="InterPro" id="IPR001936">
    <property type="entry name" value="RasGAP_dom"/>
</dbReference>
<proteinExistence type="inferred from homology"/>
<accession>A0A6Q2WWB6</accession>
<feature type="region of interest" description="Disordered" evidence="11">
    <location>
        <begin position="997"/>
        <end position="1016"/>
    </location>
</feature>
<keyword evidence="6" id="KW-0254">Endocytosis</keyword>
<dbReference type="InterPro" id="IPR008936">
    <property type="entry name" value="Rho_GTPase_activation_prot"/>
</dbReference>
<reference evidence="14" key="2">
    <citation type="submission" date="2020-02" db="EMBL/GenBank/DDBJ databases">
        <title>Esox lucius (northern pike) genome, fEsoLuc1, primary haplotype.</title>
        <authorList>
            <person name="Myers G."/>
            <person name="Karagic N."/>
            <person name="Meyer A."/>
            <person name="Pippel M."/>
            <person name="Reichard M."/>
            <person name="Winkler S."/>
            <person name="Tracey A."/>
            <person name="Sims Y."/>
            <person name="Howe K."/>
            <person name="Rhie A."/>
            <person name="Formenti G."/>
            <person name="Durbin R."/>
            <person name="Fedrigo O."/>
            <person name="Jarvis E.D."/>
        </authorList>
    </citation>
    <scope>NUCLEOTIDE SEQUENCE [LARGE SCALE GENOMIC DNA]</scope>
</reference>
<feature type="region of interest" description="Disordered" evidence="11">
    <location>
        <begin position="956"/>
        <end position="985"/>
    </location>
</feature>
<evidence type="ECO:0000256" key="8">
    <source>
        <dbReference type="ARBA" id="ARBA00022753"/>
    </source>
</evidence>
<feature type="compositionally biased region" description="Basic and acidic residues" evidence="11">
    <location>
        <begin position="708"/>
        <end position="719"/>
    </location>
</feature>
<dbReference type="InterPro" id="IPR037191">
    <property type="entry name" value="VPS9_dom_sf"/>
</dbReference>
<protein>
    <recommendedName>
        <fullName evidence="10">GTPase-activating protein and VPS9 domain-containing protein 1</fullName>
    </recommendedName>
</protein>
<reference evidence="14" key="3">
    <citation type="submission" date="2025-08" db="UniProtKB">
        <authorList>
            <consortium name="Ensembl"/>
        </authorList>
    </citation>
    <scope>IDENTIFICATION</scope>
</reference>
<feature type="domain" description="VPS9" evidence="13">
    <location>
        <begin position="1240"/>
        <end position="1380"/>
    </location>
</feature>
<feature type="compositionally biased region" description="Polar residues" evidence="11">
    <location>
        <begin position="744"/>
        <end position="754"/>
    </location>
</feature>
<keyword evidence="4" id="KW-0343">GTPase activation</keyword>
<dbReference type="Gene3D" id="1.20.1050.80">
    <property type="entry name" value="VPS9 domain"/>
    <property type="match status" value="1"/>
</dbReference>
<keyword evidence="7" id="KW-0344">Guanine-nucleotide releasing factor</keyword>
<dbReference type="SUPFAM" id="SSF109993">
    <property type="entry name" value="VPS9 domain"/>
    <property type="match status" value="1"/>
</dbReference>
<dbReference type="Pfam" id="PF00616">
    <property type="entry name" value="RasGAP"/>
    <property type="match status" value="1"/>
</dbReference>
<feature type="compositionally biased region" description="Polar residues" evidence="11">
    <location>
        <begin position="570"/>
        <end position="580"/>
    </location>
</feature>
<evidence type="ECO:0000256" key="6">
    <source>
        <dbReference type="ARBA" id="ARBA00022583"/>
    </source>
</evidence>
<feature type="domain" description="Ras-GAP" evidence="12">
    <location>
        <begin position="144"/>
        <end position="353"/>
    </location>
</feature>
<organism evidence="14 15">
    <name type="scientific">Esox lucius</name>
    <name type="common">Northern pike</name>
    <dbReference type="NCBI Taxonomy" id="8010"/>
    <lineage>
        <taxon>Eukaryota</taxon>
        <taxon>Metazoa</taxon>
        <taxon>Chordata</taxon>
        <taxon>Craniata</taxon>
        <taxon>Vertebrata</taxon>
        <taxon>Euteleostomi</taxon>
        <taxon>Actinopterygii</taxon>
        <taxon>Neopterygii</taxon>
        <taxon>Teleostei</taxon>
        <taxon>Protacanthopterygii</taxon>
        <taxon>Esociformes</taxon>
        <taxon>Esocidae</taxon>
        <taxon>Esox</taxon>
    </lineage>
</organism>
<evidence type="ECO:0000256" key="2">
    <source>
        <dbReference type="ARBA" id="ARBA00004177"/>
    </source>
</evidence>
<feature type="compositionally biased region" description="Polar residues" evidence="11">
    <location>
        <begin position="691"/>
        <end position="707"/>
    </location>
</feature>
<dbReference type="GO" id="GO:0005085">
    <property type="term" value="F:guanyl-nucleotide exchange factor activity"/>
    <property type="evidence" value="ECO:0007669"/>
    <property type="project" value="UniProtKB-KW"/>
</dbReference>
<feature type="compositionally biased region" description="Basic and acidic residues" evidence="11">
    <location>
        <begin position="921"/>
        <end position="939"/>
    </location>
</feature>
<evidence type="ECO:0000313" key="15">
    <source>
        <dbReference type="Proteomes" id="UP000265140"/>
    </source>
</evidence>
<dbReference type="CDD" id="cd05129">
    <property type="entry name" value="RasGAP_RAP6"/>
    <property type="match status" value="1"/>
</dbReference>
<dbReference type="GO" id="GO:0005829">
    <property type="term" value="C:cytosol"/>
    <property type="evidence" value="ECO:0007669"/>
    <property type="project" value="TreeGrafter"/>
</dbReference>
<dbReference type="PANTHER" id="PTHR23101">
    <property type="entry name" value="RAB GDP/GTP EXCHANGE FACTOR"/>
    <property type="match status" value="1"/>
</dbReference>
<evidence type="ECO:0000256" key="3">
    <source>
        <dbReference type="ARBA" id="ARBA00008489"/>
    </source>
</evidence>
<dbReference type="GeneTree" id="ENSGT00940000156611"/>
<dbReference type="GO" id="GO:0030139">
    <property type="term" value="C:endocytic vesicle"/>
    <property type="evidence" value="ECO:0007669"/>
    <property type="project" value="TreeGrafter"/>
</dbReference>
<dbReference type="SMART" id="SM00167">
    <property type="entry name" value="VPS9"/>
    <property type="match status" value="1"/>
</dbReference>
<comment type="similarity">
    <text evidence="3">Belongs to the GAPVD1 family.</text>
</comment>
<sequence length="1380" mass="153684">MVKPDIHTLAHHLKQERLYVASEKQLIQRLNGDVLKTAERLYRAAWITKQQRINLDRLILTSAEASPAECCQHAKVLEDTQFLDGYKTLGFQESIYGEFLGRVRENPRLVASCLVAGEKLNQEHTQGVINTVFTSLYGNCIMQEDESYLLQVLRYLVEFELKESDNPRRLLRRGTCAFSILFKLFSEGLYSAKLFLTATLHEPIMQLLVEDEDHLETDPSKVTERFTPAQQERLFGEKGSESYRQKVTAAVEANEAKLVTLVNKFIGYLKQNTYCFPHNLRWIVSQMYKTLSCVDRLEVGEVRTMCTDLLLTCFICPAIVNPEQYGIISDAPINEVARFNLMQVGQLLQQLAMADDDGDPRRKNCLAKFDKSCVAAFLDVVIGGRTVETPPMSSMNLLEGLSRTVAYMTHSQLLCVCVMTGDHLREEEHMLLETLLANVPQSCTVKSNSLELTPSNTPQLSPATTPANKKNRNIASRSRSRTELSQQGEVEASSLESLQEVMPEEVLVISLGTSPQTIPGMMSENEVLTIQLADGAQGDTPADETKLHGKPDKTLRFSLCSDNLEGISEGPSNRSNSVSSLDLEGESVSELGAGPSGSNGVEALQLLEHEQGAAVENMLGSLLCLPGSSSVLLDPYGSTISETTSEAWSVEVLPSDSEAPDLKQEERLQELESCSGVGSTSDDTEVREVSSRPSTPGLSVVSATSEDIPNKTEDLRSECSSDFGGKDSVTSPDGEESAHGPHHSLTSPPSQTDSLLAMFDPLSSGEGSSTGTIVRPKVHYARPLHPPPDPPIPEACALVQEPRHSLFMSHCLAQVELEHTKQRHSYPDRLVRSRSSDIVCPGRRPTSDPGLNRRAAAEERDPAGAFSMGPSSSPSKDSLKGEVEERNYSDEEKSDRNRPWWKKRFQSAIPKAPIAAFRKRDKQEKDDIGHERVPQDDPLPRNSHAQAAEDILDKYRNIKRTSPNEGATTAAYDASGEPCGEESVHDSLRDEAMQNISTDDLPDSASQTAQQHDSKFSFSDAKKKLRLALCSADSVAFPLMAPATTRNGLPDHTDSEDNEIVCFLKVQLAEAINLQDKNQMAQIHETTRCVSRFDARTCRKLLAAIADDYRKRAPYIAYLTRCRQGLQTSQAHLERLLQRVLRDKEVANRYFTTVCVRLLLEHMEAKMLDFIKAFQGYTASDDKTAAVEDFLRYLYGAMAHDATWQYASEDQLQDAQMAIERSVMNRIFKLAFYPNQDGDILRDQLLQDHIARLSKVVTVNHKALQIPEVYARESPWPSAQSEIRTISAYKTPRDKVQCILRMCSTIMNLLSLANEDSVPGADDFVPVLVFVLIKANPPCLLSTIQYINNFYASRLSGEECYWWMQFTAAVEFIKTIDDRK</sequence>
<keyword evidence="5" id="KW-0597">Phosphoprotein</keyword>
<evidence type="ECO:0000256" key="5">
    <source>
        <dbReference type="ARBA" id="ARBA00022553"/>
    </source>
</evidence>
<dbReference type="GO" id="GO:0031267">
    <property type="term" value="F:small GTPase binding"/>
    <property type="evidence" value="ECO:0007669"/>
    <property type="project" value="TreeGrafter"/>
</dbReference>
<feature type="region of interest" description="Disordered" evidence="11">
    <location>
        <begin position="826"/>
        <end position="943"/>
    </location>
</feature>
<dbReference type="FunFam" id="1.20.1050.80:FF:000001">
    <property type="entry name" value="GTPase-activating protein and VPS9 domain-containing protein 1 isoform X1"/>
    <property type="match status" value="1"/>
</dbReference>
<reference evidence="14" key="4">
    <citation type="submission" date="2025-09" db="UniProtKB">
        <authorList>
            <consortium name="Ensembl"/>
        </authorList>
    </citation>
    <scope>IDENTIFICATION</scope>
</reference>
<evidence type="ECO:0000313" key="14">
    <source>
        <dbReference type="Ensembl" id="ENSELUP00000045465.2"/>
    </source>
</evidence>
<feature type="compositionally biased region" description="Basic and acidic residues" evidence="11">
    <location>
        <begin position="826"/>
        <end position="835"/>
    </location>
</feature>
<dbReference type="Gene3D" id="1.10.246.120">
    <property type="match status" value="1"/>
</dbReference>